<dbReference type="OrthoDB" id="6610at10239"/>
<accession>A0A0E3GMN3</accession>
<reference evidence="2 3" key="1">
    <citation type="journal article" date="2015" name="Genome Announc.">
        <title>Complete Genome Sequence of Bacillus megaterium Siphophage Stahl.</title>
        <authorList>
            <person name="Brizendine A.M."/>
            <person name="Rousseau S."/>
            <person name="Hernandez A.C."/>
            <person name="Kuty Everett G.F."/>
        </authorList>
    </citation>
    <scope>NUCLEOTIDE SEQUENCE [LARGE SCALE GENOMIC DNA]</scope>
</reference>
<reference evidence="3" key="2">
    <citation type="submission" date="2015-01" db="EMBL/GenBank/DDBJ databases">
        <title>Complete Genome of Bacillus megaterium Siphophage Stahl.</title>
        <authorList>
            <person name="Brizendine A.M."/>
            <person name="Rousseau S."/>
            <person name="Hernandez A.C."/>
            <person name="Everett G.F.K."/>
        </authorList>
    </citation>
    <scope>NUCLEOTIDE SEQUENCE [LARGE SCALE GENOMIC DNA]</scope>
</reference>
<name>A0A0E3GMN3_9CAUD</name>
<feature type="coiled-coil region" evidence="1">
    <location>
        <begin position="122"/>
        <end position="158"/>
    </location>
</feature>
<dbReference type="KEGG" id="vg:26647834"/>
<evidence type="ECO:0000313" key="3">
    <source>
        <dbReference type="Proteomes" id="UP000033015"/>
    </source>
</evidence>
<dbReference type="GeneID" id="26647834"/>
<gene>
    <name evidence="2" type="ORF">CPT_Stahl31</name>
</gene>
<dbReference type="RefSeq" id="YP_009203635.1">
    <property type="nucleotide sequence ID" value="NC_028856.1"/>
</dbReference>
<protein>
    <submittedName>
        <fullName evidence="2">Uncharacterized protein</fullName>
    </submittedName>
</protein>
<dbReference type="EMBL" id="KP696447">
    <property type="protein sequence ID" value="AKA61459.1"/>
    <property type="molecule type" value="Genomic_DNA"/>
</dbReference>
<organism evidence="2 3">
    <name type="scientific">Bacillus phage Stahl</name>
    <dbReference type="NCBI Taxonomy" id="1610832"/>
    <lineage>
        <taxon>Viruses</taxon>
        <taxon>Duplodnaviria</taxon>
        <taxon>Heunggongvirae</taxon>
        <taxon>Uroviricota</taxon>
        <taxon>Caudoviricetes</taxon>
        <taxon>Slashvirus</taxon>
        <taxon>Slashvirus stahl</taxon>
    </lineage>
</organism>
<evidence type="ECO:0000313" key="2">
    <source>
        <dbReference type="EMBL" id="AKA61459.1"/>
    </source>
</evidence>
<dbReference type="Proteomes" id="UP000033015">
    <property type="component" value="Segment"/>
</dbReference>
<evidence type="ECO:0000256" key="1">
    <source>
        <dbReference type="SAM" id="Coils"/>
    </source>
</evidence>
<keyword evidence="1" id="KW-0175">Coiled coil</keyword>
<proteinExistence type="predicted"/>
<sequence length="289" mass="32913">MSENNFQVFLTRDDKEFKTNVTLGKVNTKDYDLELLELAEQRVQKGTNKSIETALKSLVHLKKGKASIGRKSDPNELELDEYGLHPDLYTPQQMSLIRKIIESYYATADVSTPFQQSGVIRLAKLEANIAEVEILVAKKKLKEDIEKLEKLNTMHLKLSDSLKLTTKQASDGAKGEDILSNACIAFEETFANDKFEFPSIELRDRLQEVLISKADLIVKLIGESKTYYHFKKALIESTGLEMSDAEDIGEFTIAELFDCFKIFEDRQMIENKNEVTYDDSIVHRKSEGL</sequence>
<keyword evidence="3" id="KW-1185">Reference proteome</keyword>